<evidence type="ECO:0000313" key="1">
    <source>
        <dbReference type="EMBL" id="KAJ8644538.1"/>
    </source>
</evidence>
<proteinExistence type="predicted"/>
<accession>A0ACC2MG93</accession>
<dbReference type="EMBL" id="CM056810">
    <property type="protein sequence ID" value="KAJ8644538.1"/>
    <property type="molecule type" value="Genomic_DNA"/>
</dbReference>
<organism evidence="1 2">
    <name type="scientific">Persea americana</name>
    <name type="common">Avocado</name>
    <dbReference type="NCBI Taxonomy" id="3435"/>
    <lineage>
        <taxon>Eukaryota</taxon>
        <taxon>Viridiplantae</taxon>
        <taxon>Streptophyta</taxon>
        <taxon>Embryophyta</taxon>
        <taxon>Tracheophyta</taxon>
        <taxon>Spermatophyta</taxon>
        <taxon>Magnoliopsida</taxon>
        <taxon>Magnoliidae</taxon>
        <taxon>Laurales</taxon>
        <taxon>Lauraceae</taxon>
        <taxon>Persea</taxon>
    </lineage>
</organism>
<sequence>MSSSNVHELTSEHQETSSSIEMGWKAFPLTQYQGLWIGPKYIPAVMACREHFESHKDDIILTTLPKSGTTWLKALTFTLINHTFHDFDSHPLLKTNPHDLVPFLDPELYANGQILDLTNLPSPRLFATHLSYNLLPVSMIKSDCRIIYLCRNPKDTFVSLWHFHYQFLPDDVKPAPIEEAFELFYKGISPWGPFWEHALGYWKASLERPERVLFIKYEELQEDPTFYLRRMTEILGCPFSEEERKGIIEKIQRLCSFESLRSLDVNKSGKKGLGTETKIFFRRGVVGDWENHLTAEMIERLDQLTQQKFGCFGLVFKES</sequence>
<reference evidence="1 2" key="1">
    <citation type="journal article" date="2022" name="Hortic Res">
        <title>A haplotype resolved chromosomal level avocado genome allows analysis of novel avocado genes.</title>
        <authorList>
            <person name="Nath O."/>
            <person name="Fletcher S.J."/>
            <person name="Hayward A."/>
            <person name="Shaw L.M."/>
            <person name="Masouleh A.K."/>
            <person name="Furtado A."/>
            <person name="Henry R.J."/>
            <person name="Mitter N."/>
        </authorList>
    </citation>
    <scope>NUCLEOTIDE SEQUENCE [LARGE SCALE GENOMIC DNA]</scope>
    <source>
        <strain evidence="2">cv. Hass</strain>
    </source>
</reference>
<dbReference type="Proteomes" id="UP001234297">
    <property type="component" value="Chromosome 2"/>
</dbReference>
<protein>
    <submittedName>
        <fullName evidence="1">Uncharacterized protein</fullName>
    </submittedName>
</protein>
<gene>
    <name evidence="1" type="ORF">MRB53_006286</name>
</gene>
<comment type="caution">
    <text evidence="1">The sequence shown here is derived from an EMBL/GenBank/DDBJ whole genome shotgun (WGS) entry which is preliminary data.</text>
</comment>
<name>A0ACC2MG93_PERAE</name>
<keyword evidence="2" id="KW-1185">Reference proteome</keyword>
<evidence type="ECO:0000313" key="2">
    <source>
        <dbReference type="Proteomes" id="UP001234297"/>
    </source>
</evidence>